<dbReference type="Proteomes" id="UP000033684">
    <property type="component" value="Unassembled WGS sequence"/>
</dbReference>
<reference evidence="1 2" key="2">
    <citation type="journal article" date="2016" name="Microb. Ecol.">
        <title>Genome Characteristics of a Novel Type I Methanotroph (Sn10-6) Isolated from a Flooded Indian Rice Field.</title>
        <authorList>
            <person name="Rahalkar M.C."/>
            <person name="Pandit P.S."/>
            <person name="Dhakephalkar P.K."/>
            <person name="Pore S."/>
            <person name="Arora P."/>
            <person name="Kapse N."/>
        </authorList>
    </citation>
    <scope>NUCLEOTIDE SEQUENCE [LARGE SCALE GENOMIC DNA]</scope>
    <source>
        <strain evidence="1 2">Sn10-6</strain>
    </source>
</reference>
<dbReference type="InterPro" id="IPR009797">
    <property type="entry name" value="DUF1367"/>
</dbReference>
<sequence>MATAFLVKAHGSGYLMPDDESSIEVIEKIKAGSVVKAEITQPRNWKFHKKFFALVNVAFEAWDMPGVEYKGMQVNKNRDRFRKDLIILAGYGHPVVNLRGEVRYEAKSISFGSMDELEFEELYSRVVDVVLAKVLMHYSRSDLDEQVNRVLSFV</sequence>
<dbReference type="RefSeq" id="WP_045777789.1">
    <property type="nucleotide sequence ID" value="NZ_LAJX01000007.1"/>
</dbReference>
<dbReference type="OrthoDB" id="1442247at2"/>
<proteinExistence type="predicted"/>
<evidence type="ECO:0008006" key="3">
    <source>
        <dbReference type="Google" id="ProtNLM"/>
    </source>
</evidence>
<evidence type="ECO:0000313" key="2">
    <source>
        <dbReference type="Proteomes" id="UP000033684"/>
    </source>
</evidence>
<protein>
    <recommendedName>
        <fullName evidence="3">DUF1367 family protein</fullName>
    </recommendedName>
</protein>
<evidence type="ECO:0000313" key="1">
    <source>
        <dbReference type="EMBL" id="KJV08018.1"/>
    </source>
</evidence>
<comment type="caution">
    <text evidence="1">The sequence shown here is derived from an EMBL/GenBank/DDBJ whole genome shotgun (WGS) entry which is preliminary data.</text>
</comment>
<dbReference type="AlphaFoldDB" id="A0A0F3IN82"/>
<organism evidence="1 2">
    <name type="scientific">Methylocucumis oryzae</name>
    <dbReference type="NCBI Taxonomy" id="1632867"/>
    <lineage>
        <taxon>Bacteria</taxon>
        <taxon>Pseudomonadati</taxon>
        <taxon>Pseudomonadota</taxon>
        <taxon>Gammaproteobacteria</taxon>
        <taxon>Methylococcales</taxon>
        <taxon>Methylococcaceae</taxon>
        <taxon>Methylocucumis</taxon>
    </lineage>
</organism>
<name>A0A0F3IN82_9GAMM</name>
<gene>
    <name evidence="1" type="ORF">VZ94_00970</name>
</gene>
<dbReference type="EMBL" id="LAJX01000007">
    <property type="protein sequence ID" value="KJV08018.1"/>
    <property type="molecule type" value="Genomic_DNA"/>
</dbReference>
<accession>A0A0F3IN82</accession>
<dbReference type="Pfam" id="PF07105">
    <property type="entry name" value="DUF1367"/>
    <property type="match status" value="2"/>
</dbReference>
<reference evidence="2" key="1">
    <citation type="submission" date="2015-03" db="EMBL/GenBank/DDBJ databases">
        <title>Draft genome sequence of a novel methanotroph (Sn10-6) isolated from flooded ricefield rhizosphere in India.</title>
        <authorList>
            <person name="Pandit P.S."/>
            <person name="Pore S.D."/>
            <person name="Arora P."/>
            <person name="Kapse N.G."/>
            <person name="Dhakephalkar P.K."/>
            <person name="Rahalkar M.C."/>
        </authorList>
    </citation>
    <scope>NUCLEOTIDE SEQUENCE [LARGE SCALE GENOMIC DNA]</scope>
    <source>
        <strain evidence="2">Sn10-6</strain>
    </source>
</reference>
<keyword evidence="2" id="KW-1185">Reference proteome</keyword>